<dbReference type="InterPro" id="IPR010611">
    <property type="entry name" value="3D_dom"/>
</dbReference>
<evidence type="ECO:0000259" key="2">
    <source>
        <dbReference type="Pfam" id="PF06725"/>
    </source>
</evidence>
<gene>
    <name evidence="3" type="primary">yocH_3</name>
    <name evidence="3" type="ORF">BkAM31D_19810</name>
</gene>
<keyword evidence="1" id="KW-0732">Signal</keyword>
<keyword evidence="4" id="KW-1185">Reference proteome</keyword>
<dbReference type="KEGG" id="bkw:BkAM31D_19810"/>
<dbReference type="Proteomes" id="UP000193006">
    <property type="component" value="Chromosome"/>
</dbReference>
<dbReference type="InterPro" id="IPR051933">
    <property type="entry name" value="Resuscitation_pf_RpfB"/>
</dbReference>
<feature type="domain" description="3D" evidence="2">
    <location>
        <begin position="147"/>
        <end position="208"/>
    </location>
</feature>
<proteinExistence type="predicted"/>
<dbReference type="SUPFAM" id="SSF50685">
    <property type="entry name" value="Barwin-like endoglucanases"/>
    <property type="match status" value="1"/>
</dbReference>
<protein>
    <submittedName>
        <fullName evidence="3">Cell wall-binding protein YocH</fullName>
    </submittedName>
</protein>
<dbReference type="PANTHER" id="PTHR39160">
    <property type="entry name" value="CELL WALL-BINDING PROTEIN YOCH"/>
    <property type="match status" value="1"/>
</dbReference>
<dbReference type="Pfam" id="PF06725">
    <property type="entry name" value="3D"/>
    <property type="match status" value="1"/>
</dbReference>
<dbReference type="AlphaFoldDB" id="A0A1X9MEN3"/>
<accession>A0A1X9MEN3</accession>
<dbReference type="GO" id="GO:0009254">
    <property type="term" value="P:peptidoglycan turnover"/>
    <property type="evidence" value="ECO:0007669"/>
    <property type="project" value="InterPro"/>
</dbReference>
<dbReference type="InterPro" id="IPR036908">
    <property type="entry name" value="RlpA-like_sf"/>
</dbReference>
<dbReference type="Gene3D" id="2.40.40.10">
    <property type="entry name" value="RlpA-like domain"/>
    <property type="match status" value="1"/>
</dbReference>
<dbReference type="STRING" id="199441.BkAM31D_19810"/>
<reference evidence="3 4" key="1">
    <citation type="submission" date="2017-04" db="EMBL/GenBank/DDBJ databases">
        <title>Bacillus krulwichiae AM31D Genome sequencing and assembly.</title>
        <authorList>
            <person name="Krulwich T.A."/>
            <person name="Anastor L."/>
            <person name="Ehrlich R."/>
            <person name="Ehrlich G.D."/>
            <person name="Janto B."/>
        </authorList>
    </citation>
    <scope>NUCLEOTIDE SEQUENCE [LARGE SCALE GENOMIC DNA]</scope>
    <source>
        <strain evidence="3 4">AM31D</strain>
    </source>
</reference>
<name>A0A1X9MEN3_9BACI</name>
<dbReference type="EMBL" id="CP020814">
    <property type="protein sequence ID" value="ARK31905.1"/>
    <property type="molecule type" value="Genomic_DNA"/>
</dbReference>
<dbReference type="PANTHER" id="PTHR39160:SF4">
    <property type="entry name" value="RESUSCITATION-PROMOTING FACTOR RPFB"/>
    <property type="match status" value="1"/>
</dbReference>
<sequence precursor="true">MRGVKIVVNLKTISRRVLMSGLFVMALFTTFSTFSGVSAAELKQWALSNTESSLKEQLYPVKDNKFKESSLQPKSLPVIQLEEQSKSQVVESEPVSLEEAIDWSQYPSHTVVATGYTAGYESTGKNPGHPGYGITFSGVEVKRDLYSTIAADPNVYPIGTILFIPGYGYGVVADTGSAIKGNKIDLYYDTVTEVFNEWGKQEVEVYLVKEGDGSLTEEELISMNEDDAVQVFRNQMNH</sequence>
<dbReference type="GO" id="GO:0019867">
    <property type="term" value="C:outer membrane"/>
    <property type="evidence" value="ECO:0007669"/>
    <property type="project" value="InterPro"/>
</dbReference>
<dbReference type="CDD" id="cd22786">
    <property type="entry name" value="DPBB_YuiC-like"/>
    <property type="match status" value="1"/>
</dbReference>
<evidence type="ECO:0000313" key="4">
    <source>
        <dbReference type="Proteomes" id="UP000193006"/>
    </source>
</evidence>
<evidence type="ECO:0000256" key="1">
    <source>
        <dbReference type="ARBA" id="ARBA00022729"/>
    </source>
</evidence>
<evidence type="ECO:0000313" key="3">
    <source>
        <dbReference type="EMBL" id="ARK31905.1"/>
    </source>
</evidence>
<organism evidence="3 4">
    <name type="scientific">Halalkalibacter krulwichiae</name>
    <dbReference type="NCBI Taxonomy" id="199441"/>
    <lineage>
        <taxon>Bacteria</taxon>
        <taxon>Bacillati</taxon>
        <taxon>Bacillota</taxon>
        <taxon>Bacilli</taxon>
        <taxon>Bacillales</taxon>
        <taxon>Bacillaceae</taxon>
        <taxon>Halalkalibacter</taxon>
    </lineage>
</organism>
<dbReference type="GO" id="GO:0004553">
    <property type="term" value="F:hydrolase activity, hydrolyzing O-glycosyl compounds"/>
    <property type="evidence" value="ECO:0007669"/>
    <property type="project" value="InterPro"/>
</dbReference>